<evidence type="ECO:0000313" key="8">
    <source>
        <dbReference type="EMBL" id="KAH6592985.1"/>
    </source>
</evidence>
<dbReference type="InterPro" id="IPR006073">
    <property type="entry name" value="GTP-bd"/>
</dbReference>
<gene>
    <name evidence="8" type="ORF">BASA50_007712</name>
</gene>
<feature type="region of interest" description="Disordered" evidence="6">
    <location>
        <begin position="592"/>
        <end position="642"/>
    </location>
</feature>
<name>A0ABQ8F6B7_9FUNG</name>
<dbReference type="CDD" id="cd01857">
    <property type="entry name" value="HSR1_MMR1"/>
    <property type="match status" value="1"/>
</dbReference>
<dbReference type="PANTHER" id="PTHR45709:SF2">
    <property type="entry name" value="LARGE SUBUNIT GTPASE 1 HOMOLOG"/>
    <property type="match status" value="1"/>
</dbReference>
<keyword evidence="5" id="KW-0342">GTP-binding</keyword>
<evidence type="ECO:0000259" key="7">
    <source>
        <dbReference type="PROSITE" id="PS51721"/>
    </source>
</evidence>
<dbReference type="PROSITE" id="PS51721">
    <property type="entry name" value="G_CP"/>
    <property type="match status" value="1"/>
</dbReference>
<keyword evidence="9" id="KW-1185">Reference proteome</keyword>
<dbReference type="SUPFAM" id="SSF52540">
    <property type="entry name" value="P-loop containing nucleoside triphosphate hydrolases"/>
    <property type="match status" value="1"/>
</dbReference>
<comment type="subcellular location">
    <subcellularLocation>
        <location evidence="1">Cytoplasm</location>
    </subcellularLocation>
</comment>
<keyword evidence="3" id="KW-0547">Nucleotide-binding</keyword>
<evidence type="ECO:0000256" key="4">
    <source>
        <dbReference type="ARBA" id="ARBA00022801"/>
    </source>
</evidence>
<comment type="caution">
    <text evidence="8">The sequence shown here is derived from an EMBL/GenBank/DDBJ whole genome shotgun (WGS) entry which is preliminary data.</text>
</comment>
<dbReference type="Pfam" id="PF01926">
    <property type="entry name" value="MMR_HSR1"/>
    <property type="match status" value="1"/>
</dbReference>
<evidence type="ECO:0000256" key="3">
    <source>
        <dbReference type="ARBA" id="ARBA00022741"/>
    </source>
</evidence>
<keyword evidence="2" id="KW-0963">Cytoplasm</keyword>
<dbReference type="EMBL" id="JAFCIX010000364">
    <property type="protein sequence ID" value="KAH6592985.1"/>
    <property type="molecule type" value="Genomic_DNA"/>
</dbReference>
<feature type="compositionally biased region" description="Acidic residues" evidence="6">
    <location>
        <begin position="287"/>
        <end position="300"/>
    </location>
</feature>
<keyword evidence="4" id="KW-0378">Hydrolase</keyword>
<dbReference type="InterPro" id="IPR027417">
    <property type="entry name" value="P-loop_NTPase"/>
</dbReference>
<dbReference type="Gene3D" id="3.40.50.300">
    <property type="entry name" value="P-loop containing nucleotide triphosphate hydrolases"/>
    <property type="match status" value="1"/>
</dbReference>
<feature type="region of interest" description="Disordered" evidence="6">
    <location>
        <begin position="1"/>
        <end position="46"/>
    </location>
</feature>
<evidence type="ECO:0000313" key="9">
    <source>
        <dbReference type="Proteomes" id="UP001648503"/>
    </source>
</evidence>
<feature type="region of interest" description="Disordered" evidence="6">
    <location>
        <begin position="271"/>
        <end position="336"/>
    </location>
</feature>
<evidence type="ECO:0000256" key="2">
    <source>
        <dbReference type="ARBA" id="ARBA00022490"/>
    </source>
</evidence>
<proteinExistence type="predicted"/>
<sequence>MPGRKSKTGLGRSLIRSRFSNASSGNRTVHVNPDGSIRHTTESDASTSNWVNMQSITQENDLEAFLTTAQLAGTEFTAEKLNVTVMDVAAFKPALPTAEEEEKTLMLHDEYKECLTIPRRPKWTTSTTGDELKLLERNSFLEWRRGLVFLEETEGLIMTPYERNIEVWRQLWRVVERSDLVVQIVDGRNPLLFRSEDLDKYVKEVSPLKKNLLLINKADLLTAKQREAWADYFDTMGLNYSFFSAALAKKKIVSEQEAERLELELAELALKSAENSEQSGETHNDKEDEEEEEDEEDEEEMRAIREFQVGSRRPRRMQVMHEEEEEDEDDDDECQDGLPPRIRIIGAHELYDLLMSECPQTTRTDDLNAKVCIGFVGYPNVGKSSTLNALVGAKKVAVGSTPGKTKHFQTIHMSDKLVLCDCPGLVFPSFATTKAEMVCNGILPIDQLRDHVGPASLVAVRIPKYYLEAIYGITIKTRGVEGDLIDRAPTSEEFLSAYAAARGFAKASQGNPDEARAARYILKDYIKSLKIADLQAKVASMFTETPVSQRNPNPSSSRAIDSTFFKKPQHVSAKTVGKFSLPDFSRVKLYPHQNSVDDQPTMASSSGASVMSSIGGPLPTKKSHKKGKKNIKSRTQWTKDDL</sequence>
<organism evidence="8 9">
    <name type="scientific">Batrachochytrium salamandrivorans</name>
    <dbReference type="NCBI Taxonomy" id="1357716"/>
    <lineage>
        <taxon>Eukaryota</taxon>
        <taxon>Fungi</taxon>
        <taxon>Fungi incertae sedis</taxon>
        <taxon>Chytridiomycota</taxon>
        <taxon>Chytridiomycota incertae sedis</taxon>
        <taxon>Chytridiomycetes</taxon>
        <taxon>Rhizophydiales</taxon>
        <taxon>Rhizophydiales incertae sedis</taxon>
        <taxon>Batrachochytrium</taxon>
    </lineage>
</organism>
<feature type="compositionally biased region" description="Polar residues" evidence="6">
    <location>
        <begin position="18"/>
        <end position="29"/>
    </location>
</feature>
<feature type="compositionally biased region" description="Low complexity" evidence="6">
    <location>
        <begin position="602"/>
        <end position="616"/>
    </location>
</feature>
<feature type="compositionally biased region" description="Acidic residues" evidence="6">
    <location>
        <begin position="322"/>
        <end position="335"/>
    </location>
</feature>
<dbReference type="Proteomes" id="UP001648503">
    <property type="component" value="Unassembled WGS sequence"/>
</dbReference>
<evidence type="ECO:0000256" key="5">
    <source>
        <dbReference type="ARBA" id="ARBA00023134"/>
    </source>
</evidence>
<feature type="compositionally biased region" description="Basic residues" evidence="6">
    <location>
        <begin position="621"/>
        <end position="632"/>
    </location>
</feature>
<evidence type="ECO:0000256" key="6">
    <source>
        <dbReference type="SAM" id="MobiDB-lite"/>
    </source>
</evidence>
<feature type="domain" description="CP-type G" evidence="7">
    <location>
        <begin position="168"/>
        <end position="428"/>
    </location>
</feature>
<dbReference type="InterPro" id="IPR043358">
    <property type="entry name" value="GNL1-like"/>
</dbReference>
<accession>A0ABQ8F6B7</accession>
<reference evidence="8 9" key="1">
    <citation type="submission" date="2021-02" db="EMBL/GenBank/DDBJ databases">
        <title>Variation within the Batrachochytrium salamandrivorans European outbreak.</title>
        <authorList>
            <person name="Kelly M."/>
            <person name="Pasmans F."/>
            <person name="Shea T.P."/>
            <person name="Munoz J.F."/>
            <person name="Carranza S."/>
            <person name="Cuomo C.A."/>
            <person name="Martel A."/>
        </authorList>
    </citation>
    <scope>NUCLEOTIDE SEQUENCE [LARGE SCALE GENOMIC DNA]</scope>
    <source>
        <strain evidence="8 9">AMFP18/2</strain>
    </source>
</reference>
<dbReference type="PANTHER" id="PTHR45709">
    <property type="entry name" value="LARGE SUBUNIT GTPASE 1 HOMOLOG-RELATED"/>
    <property type="match status" value="1"/>
</dbReference>
<dbReference type="InterPro" id="IPR030378">
    <property type="entry name" value="G_CP_dom"/>
</dbReference>
<evidence type="ECO:0000256" key="1">
    <source>
        <dbReference type="ARBA" id="ARBA00004496"/>
    </source>
</evidence>
<protein>
    <recommendedName>
        <fullName evidence="7">CP-type G domain-containing protein</fullName>
    </recommendedName>
</protein>